<dbReference type="Proteomes" id="UP001286313">
    <property type="component" value="Unassembled WGS sequence"/>
</dbReference>
<protein>
    <submittedName>
        <fullName evidence="2">Uncharacterized protein</fullName>
    </submittedName>
</protein>
<dbReference type="EMBL" id="JAWQEG010000924">
    <property type="protein sequence ID" value="KAK3883997.1"/>
    <property type="molecule type" value="Genomic_DNA"/>
</dbReference>
<reference evidence="2" key="1">
    <citation type="submission" date="2023-10" db="EMBL/GenBank/DDBJ databases">
        <title>Genome assemblies of two species of porcelain crab, Petrolisthes cinctipes and Petrolisthes manimaculis (Anomura: Porcellanidae).</title>
        <authorList>
            <person name="Angst P."/>
        </authorList>
    </citation>
    <scope>NUCLEOTIDE SEQUENCE</scope>
    <source>
        <strain evidence="2">PB745_01</strain>
        <tissue evidence="2">Gill</tissue>
    </source>
</reference>
<evidence type="ECO:0000256" key="1">
    <source>
        <dbReference type="SAM" id="MobiDB-lite"/>
    </source>
</evidence>
<dbReference type="AlphaFoldDB" id="A0AAE1G350"/>
<accession>A0AAE1G350</accession>
<name>A0AAE1G350_PETCI</name>
<sequence>MLSGSRLPSHNSLSDRLSDSTSTTPSVPCLCAVVLRPLELLQHKVTGNSQVVETCKPLVSFLVLEDTIAGLLFPRTLPQFPPQPSLAQPTLPYFTQRVCVCACVIPGRTPAMHFTASPLSLHD</sequence>
<comment type="caution">
    <text evidence="2">The sequence shown here is derived from an EMBL/GenBank/DDBJ whole genome shotgun (WGS) entry which is preliminary data.</text>
</comment>
<evidence type="ECO:0000313" key="3">
    <source>
        <dbReference type="Proteomes" id="UP001286313"/>
    </source>
</evidence>
<feature type="compositionally biased region" description="Low complexity" evidence="1">
    <location>
        <begin position="12"/>
        <end position="25"/>
    </location>
</feature>
<organism evidence="2 3">
    <name type="scientific">Petrolisthes cinctipes</name>
    <name type="common">Flat porcelain crab</name>
    <dbReference type="NCBI Taxonomy" id="88211"/>
    <lineage>
        <taxon>Eukaryota</taxon>
        <taxon>Metazoa</taxon>
        <taxon>Ecdysozoa</taxon>
        <taxon>Arthropoda</taxon>
        <taxon>Crustacea</taxon>
        <taxon>Multicrustacea</taxon>
        <taxon>Malacostraca</taxon>
        <taxon>Eumalacostraca</taxon>
        <taxon>Eucarida</taxon>
        <taxon>Decapoda</taxon>
        <taxon>Pleocyemata</taxon>
        <taxon>Anomura</taxon>
        <taxon>Galatheoidea</taxon>
        <taxon>Porcellanidae</taxon>
        <taxon>Petrolisthes</taxon>
    </lineage>
</organism>
<feature type="region of interest" description="Disordered" evidence="1">
    <location>
        <begin position="1"/>
        <end position="25"/>
    </location>
</feature>
<evidence type="ECO:0000313" key="2">
    <source>
        <dbReference type="EMBL" id="KAK3883997.1"/>
    </source>
</evidence>
<keyword evidence="3" id="KW-1185">Reference proteome</keyword>
<feature type="compositionally biased region" description="Polar residues" evidence="1">
    <location>
        <begin position="1"/>
        <end position="11"/>
    </location>
</feature>
<gene>
    <name evidence="2" type="ORF">Pcinc_011667</name>
</gene>
<proteinExistence type="predicted"/>